<dbReference type="PROSITE" id="PS51549">
    <property type="entry name" value="DM13"/>
    <property type="match status" value="1"/>
</dbReference>
<reference evidence="4" key="1">
    <citation type="journal article" date="2019" name="Int. J. Syst. Evol. Microbiol.">
        <title>The Global Catalogue of Microorganisms (GCM) 10K type strain sequencing project: providing services to taxonomists for standard genome sequencing and annotation.</title>
        <authorList>
            <consortium name="The Broad Institute Genomics Platform"/>
            <consortium name="The Broad Institute Genome Sequencing Center for Infectious Disease"/>
            <person name="Wu L."/>
            <person name="Ma J."/>
        </authorList>
    </citation>
    <scope>NUCLEOTIDE SEQUENCE [LARGE SCALE GENOMIC DNA]</scope>
    <source>
        <strain evidence="4">JCM 6833</strain>
    </source>
</reference>
<comment type="caution">
    <text evidence="3">The sequence shown here is derived from an EMBL/GenBank/DDBJ whole genome shotgun (WGS) entry which is preliminary data.</text>
</comment>
<evidence type="ECO:0000313" key="3">
    <source>
        <dbReference type="EMBL" id="GAA2581532.1"/>
    </source>
</evidence>
<name>A0ABP6BQG5_9ACTN</name>
<sequence length="193" mass="20701">MSDLLRRHRLLVVSGALALAVAAALGLALFQPWKLWVDQSVDEAAPVVASDPAVDSGERSARSDRPDGSAGPTGSAGSTGPQELFSTNEWNSVSHGQTTGKVKVYRLANGDRVLRLENLKTSNGPDLRVMLSKGGYETQHDLGPDRLELGRLKGNKGSSNYTVKPGTDLNEYRSVVVWCKRFDAVFAAAPIRA</sequence>
<accession>A0ABP6BQG5</accession>
<feature type="region of interest" description="Disordered" evidence="1">
    <location>
        <begin position="47"/>
        <end position="86"/>
    </location>
</feature>
<dbReference type="Proteomes" id="UP001501509">
    <property type="component" value="Unassembled WGS sequence"/>
</dbReference>
<evidence type="ECO:0000313" key="4">
    <source>
        <dbReference type="Proteomes" id="UP001501509"/>
    </source>
</evidence>
<proteinExistence type="predicted"/>
<evidence type="ECO:0000256" key="1">
    <source>
        <dbReference type="SAM" id="MobiDB-lite"/>
    </source>
</evidence>
<dbReference type="EMBL" id="BAAATD010000001">
    <property type="protein sequence ID" value="GAA2581532.1"/>
    <property type="molecule type" value="Genomic_DNA"/>
</dbReference>
<organism evidence="3 4">
    <name type="scientific">Actinomadura fulvescens</name>
    <dbReference type="NCBI Taxonomy" id="46160"/>
    <lineage>
        <taxon>Bacteria</taxon>
        <taxon>Bacillati</taxon>
        <taxon>Actinomycetota</taxon>
        <taxon>Actinomycetes</taxon>
        <taxon>Streptosporangiales</taxon>
        <taxon>Thermomonosporaceae</taxon>
        <taxon>Actinomadura</taxon>
    </lineage>
</organism>
<dbReference type="InterPro" id="IPR019545">
    <property type="entry name" value="DM13_domain"/>
</dbReference>
<feature type="compositionally biased region" description="Low complexity" evidence="1">
    <location>
        <begin position="68"/>
        <end position="81"/>
    </location>
</feature>
<keyword evidence="4" id="KW-1185">Reference proteome</keyword>
<gene>
    <name evidence="3" type="ORF">GCM10010411_12720</name>
</gene>
<dbReference type="RefSeq" id="WP_344538510.1">
    <property type="nucleotide sequence ID" value="NZ_BAAATD010000001.1"/>
</dbReference>
<dbReference type="Pfam" id="PF10517">
    <property type="entry name" value="DM13"/>
    <property type="match status" value="1"/>
</dbReference>
<feature type="domain" description="DM13" evidence="2">
    <location>
        <begin position="83"/>
        <end position="192"/>
    </location>
</feature>
<protein>
    <submittedName>
        <fullName evidence="3">DM13 domain-containing protein</fullName>
    </submittedName>
</protein>
<feature type="compositionally biased region" description="Basic and acidic residues" evidence="1">
    <location>
        <begin position="56"/>
        <end position="67"/>
    </location>
</feature>
<evidence type="ECO:0000259" key="2">
    <source>
        <dbReference type="PROSITE" id="PS51549"/>
    </source>
</evidence>